<dbReference type="STRING" id="980561.A1359_09485"/>
<accession>A0A177NF00</accession>
<dbReference type="Proteomes" id="UP000078476">
    <property type="component" value="Unassembled WGS sequence"/>
</dbReference>
<dbReference type="AlphaFoldDB" id="A0A177NF00"/>
<dbReference type="OrthoDB" id="7060459at2"/>
<evidence type="ECO:0000313" key="2">
    <source>
        <dbReference type="Proteomes" id="UP000078476"/>
    </source>
</evidence>
<dbReference type="RefSeq" id="WP_066982118.1">
    <property type="nucleotide sequence ID" value="NZ_LUUI01000101.1"/>
</dbReference>
<comment type="caution">
    <text evidence="1">The sequence shown here is derived from an EMBL/GenBank/DDBJ whole genome shotgun (WGS) entry which is preliminary data.</text>
</comment>
<name>A0A177NF00_9GAMM</name>
<organism evidence="1 2">
    <name type="scientific">Methylomonas lenta</name>
    <dbReference type="NCBI Taxonomy" id="980561"/>
    <lineage>
        <taxon>Bacteria</taxon>
        <taxon>Pseudomonadati</taxon>
        <taxon>Pseudomonadota</taxon>
        <taxon>Gammaproteobacteria</taxon>
        <taxon>Methylococcales</taxon>
        <taxon>Methylococcaceae</taxon>
        <taxon>Methylomonas</taxon>
    </lineage>
</organism>
<keyword evidence="2" id="KW-1185">Reference proteome</keyword>
<gene>
    <name evidence="1" type="ORF">A1359_09485</name>
</gene>
<reference evidence="1 2" key="1">
    <citation type="submission" date="2016-03" db="EMBL/GenBank/DDBJ databases">
        <authorList>
            <person name="Ploux O."/>
        </authorList>
    </citation>
    <scope>NUCLEOTIDE SEQUENCE [LARGE SCALE GENOMIC DNA]</scope>
    <source>
        <strain evidence="1 2">R-45370</strain>
    </source>
</reference>
<evidence type="ECO:0000313" key="1">
    <source>
        <dbReference type="EMBL" id="OAI15630.1"/>
    </source>
</evidence>
<sequence length="123" mass="13993">MDQIEFNIIMRKPKYPVIVLSAECLYSAFNIKQLAKSCISSTPIEGKSIIQVIDSTGDEFWYSPEQYVLSPGFAFKKWTKMQLIEMFNSSSNAKSQAQEYSTKSLSSKRLGKIVSDIYELLKS</sequence>
<protein>
    <submittedName>
        <fullName evidence="1">Uncharacterized protein</fullName>
    </submittedName>
</protein>
<proteinExistence type="predicted"/>
<dbReference type="EMBL" id="LUUI01000101">
    <property type="protein sequence ID" value="OAI15630.1"/>
    <property type="molecule type" value="Genomic_DNA"/>
</dbReference>